<dbReference type="OrthoDB" id="9049599at2759"/>
<protein>
    <recommendedName>
        <fullName evidence="2">Core shell protein Gag P30 domain-containing protein</fullName>
    </recommendedName>
</protein>
<comment type="caution">
    <text evidence="3">The sequence shown here is derived from an EMBL/GenBank/DDBJ whole genome shotgun (WGS) entry which is preliminary data.</text>
</comment>
<feature type="domain" description="Core shell protein Gag P30" evidence="2">
    <location>
        <begin position="3"/>
        <end position="162"/>
    </location>
</feature>
<feature type="region of interest" description="Disordered" evidence="1">
    <location>
        <begin position="180"/>
        <end position="214"/>
    </location>
</feature>
<dbReference type="InterPro" id="IPR050462">
    <property type="entry name" value="Retroviral_Gag-Pol_poly"/>
</dbReference>
<dbReference type="GO" id="GO:0019068">
    <property type="term" value="P:virion assembly"/>
    <property type="evidence" value="ECO:0007669"/>
    <property type="project" value="InterPro"/>
</dbReference>
<dbReference type="OMA" id="CAICKRE"/>
<gene>
    <name evidence="3" type="ORF">chiPu_0018412</name>
</gene>
<evidence type="ECO:0000313" key="4">
    <source>
        <dbReference type="Proteomes" id="UP000287033"/>
    </source>
</evidence>
<dbReference type="InterPro" id="IPR003036">
    <property type="entry name" value="Gag_P30"/>
</dbReference>
<keyword evidence="4" id="KW-1185">Reference proteome</keyword>
<organism evidence="3 4">
    <name type="scientific">Chiloscyllium punctatum</name>
    <name type="common">Brownbanded bambooshark</name>
    <name type="synonym">Hemiscyllium punctatum</name>
    <dbReference type="NCBI Taxonomy" id="137246"/>
    <lineage>
        <taxon>Eukaryota</taxon>
        <taxon>Metazoa</taxon>
        <taxon>Chordata</taxon>
        <taxon>Craniata</taxon>
        <taxon>Vertebrata</taxon>
        <taxon>Chondrichthyes</taxon>
        <taxon>Elasmobranchii</taxon>
        <taxon>Galeomorphii</taxon>
        <taxon>Galeoidea</taxon>
        <taxon>Orectolobiformes</taxon>
        <taxon>Hemiscylliidae</taxon>
        <taxon>Chiloscyllium</taxon>
    </lineage>
</organism>
<dbReference type="AlphaFoldDB" id="A0A401RN40"/>
<dbReference type="Pfam" id="PF02093">
    <property type="entry name" value="Gag_p30"/>
    <property type="match status" value="1"/>
</dbReference>
<name>A0A401RN40_CHIPU</name>
<dbReference type="EMBL" id="BEZZ01001567">
    <property type="protein sequence ID" value="GCC19573.1"/>
    <property type="molecule type" value="Genomic_DNA"/>
</dbReference>
<dbReference type="Gene3D" id="1.10.375.10">
    <property type="entry name" value="Human Immunodeficiency Virus Type 1 Capsid Protein"/>
    <property type="match status" value="1"/>
</dbReference>
<evidence type="ECO:0000313" key="3">
    <source>
        <dbReference type="EMBL" id="GCC19573.1"/>
    </source>
</evidence>
<dbReference type="InterPro" id="IPR008919">
    <property type="entry name" value="Retrov_capsid_N"/>
</dbReference>
<dbReference type="Proteomes" id="UP000287033">
    <property type="component" value="Unassembled WGS sequence"/>
</dbReference>
<proteinExistence type="predicted"/>
<accession>A0A401RN40</accession>
<sequence>MAILGTLFSGEERDMISRAALQEWKKRHPSGDIEASVEDRFPSVDPLWDNNDRRHRELMKNLREMVILGIKEAAPNSKNFVKAFEVRQEKDETPSAFLRRLKEATRKYSGMNPDDPVAQGLLKVQFMTKSWPDIQKKLQKMDRWNEKQMDELLREAQKVYVKREDDKHKQKAKMMLAAVDEITKKRLGSGDNRKDKDREGYERQSSDGQGKRQQAGCYYCGKVRHFR</sequence>
<evidence type="ECO:0000256" key="1">
    <source>
        <dbReference type="SAM" id="MobiDB-lite"/>
    </source>
</evidence>
<evidence type="ECO:0000259" key="2">
    <source>
        <dbReference type="Pfam" id="PF02093"/>
    </source>
</evidence>
<dbReference type="STRING" id="137246.A0A401RN40"/>
<dbReference type="PANTHER" id="PTHR33166">
    <property type="entry name" value="GAG_P30 DOMAIN-CONTAINING PROTEIN"/>
    <property type="match status" value="1"/>
</dbReference>
<dbReference type="SUPFAM" id="SSF47943">
    <property type="entry name" value="Retrovirus capsid protein, N-terminal core domain"/>
    <property type="match status" value="1"/>
</dbReference>
<feature type="compositionally biased region" description="Basic and acidic residues" evidence="1">
    <location>
        <begin position="191"/>
        <end position="205"/>
    </location>
</feature>
<reference evidence="3 4" key="1">
    <citation type="journal article" date="2018" name="Nat. Ecol. Evol.">
        <title>Shark genomes provide insights into elasmobranch evolution and the origin of vertebrates.</title>
        <authorList>
            <person name="Hara Y"/>
            <person name="Yamaguchi K"/>
            <person name="Onimaru K"/>
            <person name="Kadota M"/>
            <person name="Koyanagi M"/>
            <person name="Keeley SD"/>
            <person name="Tatsumi K"/>
            <person name="Tanaka K"/>
            <person name="Motone F"/>
            <person name="Kageyama Y"/>
            <person name="Nozu R"/>
            <person name="Adachi N"/>
            <person name="Nishimura O"/>
            <person name="Nakagawa R"/>
            <person name="Tanegashima C"/>
            <person name="Kiyatake I"/>
            <person name="Matsumoto R"/>
            <person name="Murakumo K"/>
            <person name="Nishida K"/>
            <person name="Terakita A"/>
            <person name="Kuratani S"/>
            <person name="Sato K"/>
            <person name="Hyodo S Kuraku.S."/>
        </authorList>
    </citation>
    <scope>NUCLEOTIDE SEQUENCE [LARGE SCALE GENOMIC DNA]</scope>
</reference>